<dbReference type="EMBL" id="GGFL01014194">
    <property type="protein sequence ID" value="MBW78372.1"/>
    <property type="molecule type" value="Transcribed_RNA"/>
</dbReference>
<sequence>MIEILFSWLFALLSMSTGINRGFLCSEASPPLPLRRHFFDDERAFDGKIKFENRNARSEIINDPFN</sequence>
<feature type="chain" id="PRO_5014663150" evidence="1">
    <location>
        <begin position="19"/>
        <end position="66"/>
    </location>
</feature>
<keyword evidence="1" id="KW-0732">Signal</keyword>
<proteinExistence type="predicted"/>
<accession>A0A2M4DLD7</accession>
<evidence type="ECO:0000313" key="2">
    <source>
        <dbReference type="EMBL" id="MBW78372.1"/>
    </source>
</evidence>
<feature type="signal peptide" evidence="1">
    <location>
        <begin position="1"/>
        <end position="18"/>
    </location>
</feature>
<name>A0A2M4DLD7_ANODA</name>
<dbReference type="AlphaFoldDB" id="A0A2M4DLD7"/>
<protein>
    <submittedName>
        <fullName evidence="2">Putative secreted protein</fullName>
    </submittedName>
</protein>
<organism evidence="2">
    <name type="scientific">Anopheles darlingi</name>
    <name type="common">Mosquito</name>
    <dbReference type="NCBI Taxonomy" id="43151"/>
    <lineage>
        <taxon>Eukaryota</taxon>
        <taxon>Metazoa</taxon>
        <taxon>Ecdysozoa</taxon>
        <taxon>Arthropoda</taxon>
        <taxon>Hexapoda</taxon>
        <taxon>Insecta</taxon>
        <taxon>Pterygota</taxon>
        <taxon>Neoptera</taxon>
        <taxon>Endopterygota</taxon>
        <taxon>Diptera</taxon>
        <taxon>Nematocera</taxon>
        <taxon>Culicoidea</taxon>
        <taxon>Culicidae</taxon>
        <taxon>Anophelinae</taxon>
        <taxon>Anopheles</taxon>
    </lineage>
</organism>
<evidence type="ECO:0000256" key="1">
    <source>
        <dbReference type="SAM" id="SignalP"/>
    </source>
</evidence>
<reference evidence="2" key="1">
    <citation type="submission" date="2018-01" db="EMBL/GenBank/DDBJ databases">
        <title>An insight into the sialome of Amazonian anophelines.</title>
        <authorList>
            <person name="Ribeiro J.M."/>
            <person name="Scarpassa V."/>
            <person name="Calvo E."/>
        </authorList>
    </citation>
    <scope>NUCLEOTIDE SEQUENCE</scope>
</reference>